<dbReference type="EMBL" id="CABEEP010000001">
    <property type="protein sequence ID" value="VTQ69902.1"/>
    <property type="molecule type" value="Genomic_DNA"/>
</dbReference>
<name>A0A7G7IT52_ENTHR</name>
<gene>
    <name evidence="3" type="ORF">NCTC12204_02517</name>
</gene>
<dbReference type="InterPro" id="IPR041033">
    <property type="entry name" value="SpaA_PFL_dom_1"/>
</dbReference>
<reference evidence="3 4" key="1">
    <citation type="submission" date="2019-05" db="EMBL/GenBank/DDBJ databases">
        <authorList>
            <consortium name="Pathogen Informatics"/>
        </authorList>
    </citation>
    <scope>NUCLEOTIDE SEQUENCE [LARGE SCALE GENOMIC DNA]</scope>
    <source>
        <strain evidence="3 4">NCTC12204</strain>
    </source>
</reference>
<organism evidence="3 4">
    <name type="scientific">Enterococcus hirae</name>
    <dbReference type="NCBI Taxonomy" id="1354"/>
    <lineage>
        <taxon>Bacteria</taxon>
        <taxon>Bacillati</taxon>
        <taxon>Bacillota</taxon>
        <taxon>Bacilli</taxon>
        <taxon>Lactobacillales</taxon>
        <taxon>Enterococcaceae</taxon>
        <taxon>Enterococcus</taxon>
    </lineage>
</organism>
<proteinExistence type="predicted"/>
<dbReference type="Gene3D" id="2.60.40.10">
    <property type="entry name" value="Immunoglobulins"/>
    <property type="match status" value="2"/>
</dbReference>
<dbReference type="RefSeq" id="WP_010736964.1">
    <property type="nucleotide sequence ID" value="NZ_BSWW01000032.1"/>
</dbReference>
<dbReference type="Pfam" id="PF17802">
    <property type="entry name" value="SpaA"/>
    <property type="match status" value="1"/>
</dbReference>
<evidence type="ECO:0000313" key="3">
    <source>
        <dbReference type="EMBL" id="VTQ69902.1"/>
    </source>
</evidence>
<dbReference type="InterPro" id="IPR013783">
    <property type="entry name" value="Ig-like_fold"/>
</dbReference>
<feature type="domain" description="Gram-positive pilin subunit D1 N-terminal" evidence="1">
    <location>
        <begin position="31"/>
        <end position="203"/>
    </location>
</feature>
<evidence type="ECO:0000259" key="1">
    <source>
        <dbReference type="Pfam" id="PF16555"/>
    </source>
</evidence>
<dbReference type="Proteomes" id="UP000352698">
    <property type="component" value="Unassembled WGS sequence"/>
</dbReference>
<dbReference type="InterPro" id="IPR032364">
    <property type="entry name" value="GramPos_pilinD1_N"/>
</dbReference>
<accession>A0A7G7IT52</accession>
<dbReference type="AlphaFoldDB" id="A0A7G7IT52"/>
<feature type="domain" description="SpaA-like prealbumin fold" evidence="2">
    <location>
        <begin position="218"/>
        <end position="311"/>
    </location>
</feature>
<evidence type="ECO:0000313" key="4">
    <source>
        <dbReference type="Proteomes" id="UP000352698"/>
    </source>
</evidence>
<dbReference type="Pfam" id="PF16555">
    <property type="entry name" value="GramPos_pilinD1"/>
    <property type="match status" value="1"/>
</dbReference>
<sequence length="430" mass="48824">MQKKRMFQWLLLGLLLVTGFFPYRGYATDPETVTFILHKRVLVDESITDPQTSPSNGRQLTEDELANLNGLGLSVPYNGATFHVYHLTDYYLQAQEDAQALAKRLGQMNPIQIEQFIAEQQLEEVTGSPVLTQTHAEFGEGVGVVDVPRKHNGHYGIYLIVEDHSQQTSYFNVTNAAPIMIGLPLMDPLNEVELTQIHLYPKNAGYFRQPYFYKYGKEEDSEQTEPLEGVIFSLFRYNEAGEKIYLAQNQEALGDVWKQSDDPLNDEAIATFISDAAGRVKIADHFLIGGEYYFEELQTLPGYEISEENRQIPLFIPNTWKNESGEFLFMTLNEQKMSEPFSDEQDESVEKGPRIYNISRAGESQKDDDLPTDDGSGQGGTATGTEQLFNRLLPRTAEMRQALAILGIALLLLAYLLRKYMNKTRREEDD</sequence>
<protein>
    <submittedName>
        <fullName evidence="3">Pilus specific protein</fullName>
    </submittedName>
</protein>
<evidence type="ECO:0000259" key="2">
    <source>
        <dbReference type="Pfam" id="PF17802"/>
    </source>
</evidence>
<comment type="caution">
    <text evidence="3">The sequence shown here is derived from an EMBL/GenBank/DDBJ whole genome shotgun (WGS) entry which is preliminary data.</text>
</comment>